<organism evidence="1 2">
    <name type="scientific">Racocetra fulgida</name>
    <dbReference type="NCBI Taxonomy" id="60492"/>
    <lineage>
        <taxon>Eukaryota</taxon>
        <taxon>Fungi</taxon>
        <taxon>Fungi incertae sedis</taxon>
        <taxon>Mucoromycota</taxon>
        <taxon>Glomeromycotina</taxon>
        <taxon>Glomeromycetes</taxon>
        <taxon>Diversisporales</taxon>
        <taxon>Gigasporaceae</taxon>
        <taxon>Racocetra</taxon>
    </lineage>
</organism>
<dbReference type="OrthoDB" id="2489646at2759"/>
<sequence length="132" mass="14978">METKYVCTLKINIESPEKCRECLSNNQNRKLKNKAAETAEEPGKSTVLLQETERSVIAVTVEATDQTEQTITETFATTSQSENVQSEENVVTISQAEDNVMETNMEPLSATTISEYEHELLQKFRTKMNKLR</sequence>
<evidence type="ECO:0000313" key="2">
    <source>
        <dbReference type="Proteomes" id="UP000789396"/>
    </source>
</evidence>
<reference evidence="1" key="1">
    <citation type="submission" date="2021-06" db="EMBL/GenBank/DDBJ databases">
        <authorList>
            <person name="Kallberg Y."/>
            <person name="Tangrot J."/>
            <person name="Rosling A."/>
        </authorList>
    </citation>
    <scope>NUCLEOTIDE SEQUENCE</scope>
    <source>
        <strain evidence="1">IN212</strain>
    </source>
</reference>
<name>A0A9N9HR65_9GLOM</name>
<comment type="caution">
    <text evidence="1">The sequence shown here is derived from an EMBL/GenBank/DDBJ whole genome shotgun (WGS) entry which is preliminary data.</text>
</comment>
<gene>
    <name evidence="1" type="ORF">RFULGI_LOCUS10428</name>
</gene>
<dbReference type="Proteomes" id="UP000789396">
    <property type="component" value="Unassembled WGS sequence"/>
</dbReference>
<feature type="non-terminal residue" evidence="1">
    <location>
        <position position="132"/>
    </location>
</feature>
<accession>A0A9N9HR65</accession>
<dbReference type="EMBL" id="CAJVPZ010020603">
    <property type="protein sequence ID" value="CAG8701497.1"/>
    <property type="molecule type" value="Genomic_DNA"/>
</dbReference>
<protein>
    <submittedName>
        <fullName evidence="1">13588_t:CDS:1</fullName>
    </submittedName>
</protein>
<proteinExistence type="predicted"/>
<evidence type="ECO:0000313" key="1">
    <source>
        <dbReference type="EMBL" id="CAG8701497.1"/>
    </source>
</evidence>
<keyword evidence="2" id="KW-1185">Reference proteome</keyword>
<dbReference type="AlphaFoldDB" id="A0A9N9HR65"/>